<dbReference type="RefSeq" id="XP_025435201.1">
    <property type="nucleotide sequence ID" value="XM_025577812.1"/>
</dbReference>
<dbReference type="GeneID" id="37079041"/>
<accession>A0A318ZNP1</accession>
<reference evidence="3 4" key="1">
    <citation type="submission" date="2016-12" db="EMBL/GenBank/DDBJ databases">
        <title>The genomes of Aspergillus section Nigri reveals drivers in fungal speciation.</title>
        <authorList>
            <consortium name="DOE Joint Genome Institute"/>
            <person name="Vesth T.C."/>
            <person name="Nybo J."/>
            <person name="Theobald S."/>
            <person name="Brandl J."/>
            <person name="Frisvad J.C."/>
            <person name="Nielsen K.F."/>
            <person name="Lyhne E.K."/>
            <person name="Kogle M.E."/>
            <person name="Kuo A."/>
            <person name="Riley R."/>
            <person name="Clum A."/>
            <person name="Nolan M."/>
            <person name="Lipzen A."/>
            <person name="Salamov A."/>
            <person name="Henrissat B."/>
            <person name="Wiebenga A."/>
            <person name="De Vries R.P."/>
            <person name="Grigoriev I.V."/>
            <person name="Mortensen U.H."/>
            <person name="Andersen M.R."/>
            <person name="Baker S.E."/>
        </authorList>
    </citation>
    <scope>NUCLEOTIDE SEQUENCE [LARGE SCALE GENOMIC DNA]</scope>
    <source>
        <strain evidence="3 4">JOP 1030-1</strain>
    </source>
</reference>
<feature type="coiled-coil region" evidence="1">
    <location>
        <begin position="407"/>
        <end position="434"/>
    </location>
</feature>
<dbReference type="AlphaFoldDB" id="A0A318ZNP1"/>
<evidence type="ECO:0000256" key="2">
    <source>
        <dbReference type="SAM" id="MobiDB-lite"/>
    </source>
</evidence>
<dbReference type="EMBL" id="KZ821219">
    <property type="protein sequence ID" value="PYH49219.1"/>
    <property type="molecule type" value="Genomic_DNA"/>
</dbReference>
<name>A0A318ZNP1_9EURO</name>
<proteinExistence type="predicted"/>
<evidence type="ECO:0000313" key="3">
    <source>
        <dbReference type="EMBL" id="PYH49219.1"/>
    </source>
</evidence>
<keyword evidence="1" id="KW-0175">Coiled coil</keyword>
<dbReference type="OrthoDB" id="3891782at2759"/>
<protein>
    <submittedName>
        <fullName evidence="3">Uncharacterized protein</fullName>
    </submittedName>
</protein>
<evidence type="ECO:0000256" key="1">
    <source>
        <dbReference type="SAM" id="Coils"/>
    </source>
</evidence>
<organism evidence="3 4">
    <name type="scientific">Aspergillus saccharolyticus JOP 1030-1</name>
    <dbReference type="NCBI Taxonomy" id="1450539"/>
    <lineage>
        <taxon>Eukaryota</taxon>
        <taxon>Fungi</taxon>
        <taxon>Dikarya</taxon>
        <taxon>Ascomycota</taxon>
        <taxon>Pezizomycotina</taxon>
        <taxon>Eurotiomycetes</taxon>
        <taxon>Eurotiomycetidae</taxon>
        <taxon>Eurotiales</taxon>
        <taxon>Aspergillaceae</taxon>
        <taxon>Aspergillus</taxon>
        <taxon>Aspergillus subgen. Circumdati</taxon>
    </lineage>
</organism>
<feature type="region of interest" description="Disordered" evidence="2">
    <location>
        <begin position="463"/>
        <end position="486"/>
    </location>
</feature>
<gene>
    <name evidence="3" type="ORF">BP01DRAFT_388291</name>
</gene>
<evidence type="ECO:0000313" key="4">
    <source>
        <dbReference type="Proteomes" id="UP000248349"/>
    </source>
</evidence>
<feature type="region of interest" description="Disordered" evidence="2">
    <location>
        <begin position="225"/>
        <end position="248"/>
    </location>
</feature>
<sequence length="486" mass="54253">MTTTPPNPPWVIKKAVVVSIPDSEVACSASLRIFHDGNTDKGSISLKIKADLANLRGVLQDLTLTILPERVDECALSLTNNDGLCSPRLVSMLRASVPNIAAVSTLSLTLGTTGVVLVPRGMERLSPADPQDMNFYAFAKICQSKSLRLHFANRQFVDDQIDRLKTFSLALHRKDLEAESFKHPLSGVDERDWTVFDLSPDPPPYYEPVLKPVIGKHERDQWTLEPNDKKRKRLFSSPSSSGTVAEIMPPSTCFPAPSSIRPASFARAISPGCNGDRLARLEHELRGMPDDLVRKLLSRAGHGHLLARPEVVNSDLPSYSGPADVELADVKQLERPLKEYIDQMIERRLPRVVDERIDCRFSRLVHELVDNAVSDGRDQIFDDCKINEAEFREQVDDGNSEVRLTANECMKEIQEQAQRHVEEIEEHAQQCMEDLENQGFAVKVSLGEKVAELKRRWFNASAPSSLAGRTSPGHELGSLHVRRSSF</sequence>
<dbReference type="Proteomes" id="UP000248349">
    <property type="component" value="Unassembled WGS sequence"/>
</dbReference>
<keyword evidence="4" id="KW-1185">Reference proteome</keyword>